<dbReference type="AlphaFoldDB" id="A0A1I8BQH3"/>
<keyword evidence="1" id="KW-0732">Signal</keyword>
<proteinExistence type="predicted"/>
<sequence length="170" mass="19440">MNFSYQLFILIFSKIISSIIIENDLNSNLIDETNNSKILTKSFSTPGTIKRQKSGRRVAPTNEADLDKLPSRSISMLSKNRSFPNLKLKENKGKPNKKLLKQKEIVEINDSKNEYLVIYEINSNIPSSSSSKYEDKNSISENHKENIRKILALQQQKLANTNKKEDNCGY</sequence>
<dbReference type="WBParaSite" id="MhA1_Contig393.frz3.gene2">
    <property type="protein sequence ID" value="MhA1_Contig393.frz3.gene2"/>
    <property type="gene ID" value="MhA1_Contig393.frz3.gene2"/>
</dbReference>
<evidence type="ECO:0000256" key="1">
    <source>
        <dbReference type="SAM" id="SignalP"/>
    </source>
</evidence>
<evidence type="ECO:0000313" key="3">
    <source>
        <dbReference type="WBParaSite" id="MhA1_Contig393.frz3.gene2"/>
    </source>
</evidence>
<dbReference type="Proteomes" id="UP000095281">
    <property type="component" value="Unplaced"/>
</dbReference>
<name>A0A1I8BQH3_MELHA</name>
<accession>A0A1I8BQH3</accession>
<feature type="chain" id="PRO_5009316057" evidence="1">
    <location>
        <begin position="19"/>
        <end position="170"/>
    </location>
</feature>
<protein>
    <submittedName>
        <fullName evidence="3">Uncharacterized protein</fullName>
    </submittedName>
</protein>
<reference evidence="3" key="1">
    <citation type="submission" date="2016-11" db="UniProtKB">
        <authorList>
            <consortium name="WormBaseParasite"/>
        </authorList>
    </citation>
    <scope>IDENTIFICATION</scope>
</reference>
<feature type="signal peptide" evidence="1">
    <location>
        <begin position="1"/>
        <end position="18"/>
    </location>
</feature>
<organism evidence="2 3">
    <name type="scientific">Meloidogyne hapla</name>
    <name type="common">Root-knot nematode worm</name>
    <dbReference type="NCBI Taxonomy" id="6305"/>
    <lineage>
        <taxon>Eukaryota</taxon>
        <taxon>Metazoa</taxon>
        <taxon>Ecdysozoa</taxon>
        <taxon>Nematoda</taxon>
        <taxon>Chromadorea</taxon>
        <taxon>Rhabditida</taxon>
        <taxon>Tylenchina</taxon>
        <taxon>Tylenchomorpha</taxon>
        <taxon>Tylenchoidea</taxon>
        <taxon>Meloidogynidae</taxon>
        <taxon>Meloidogyninae</taxon>
        <taxon>Meloidogyne</taxon>
    </lineage>
</organism>
<evidence type="ECO:0000313" key="2">
    <source>
        <dbReference type="Proteomes" id="UP000095281"/>
    </source>
</evidence>
<keyword evidence="2" id="KW-1185">Reference proteome</keyword>